<dbReference type="PANTHER" id="PTHR33178">
    <property type="match status" value="1"/>
</dbReference>
<gene>
    <name evidence="3" type="ORF">BDW02DRAFT_548980</name>
</gene>
<dbReference type="PANTHER" id="PTHR33178:SF10">
    <property type="entry name" value="STRESS-RESPONSE A_B BARREL DOMAIN-CONTAINING PROTEIN"/>
    <property type="match status" value="1"/>
</dbReference>
<dbReference type="InterPro" id="IPR011008">
    <property type="entry name" value="Dimeric_a/b-barrel"/>
</dbReference>
<accession>A0A6A5KL37</accession>
<proteinExistence type="predicted"/>
<reference evidence="3" key="1">
    <citation type="submission" date="2020-01" db="EMBL/GenBank/DDBJ databases">
        <authorList>
            <consortium name="DOE Joint Genome Institute"/>
            <person name="Haridas S."/>
            <person name="Albert R."/>
            <person name="Binder M."/>
            <person name="Bloem J."/>
            <person name="Labutti K."/>
            <person name="Salamov A."/>
            <person name="Andreopoulos B."/>
            <person name="Baker S.E."/>
            <person name="Barry K."/>
            <person name="Bills G."/>
            <person name="Bluhm B.H."/>
            <person name="Cannon C."/>
            <person name="Castanera R."/>
            <person name="Culley D.E."/>
            <person name="Daum C."/>
            <person name="Ezra D."/>
            <person name="Gonzalez J.B."/>
            <person name="Henrissat B."/>
            <person name="Kuo A."/>
            <person name="Liang C."/>
            <person name="Lipzen A."/>
            <person name="Lutzoni F."/>
            <person name="Magnuson J."/>
            <person name="Mondo S."/>
            <person name="Nolan M."/>
            <person name="Ohm R."/>
            <person name="Pangilinan J."/>
            <person name="Park H.-J."/>
            <person name="Ramirez L."/>
            <person name="Alfaro M."/>
            <person name="Sun H."/>
            <person name="Tritt A."/>
            <person name="Yoshinaga Y."/>
            <person name="Zwiers L.-H."/>
            <person name="Turgeon B.G."/>
            <person name="Goodwin S.B."/>
            <person name="Spatafora J.W."/>
            <person name="Crous P.W."/>
            <person name="Grigoriev I.V."/>
        </authorList>
    </citation>
    <scope>NUCLEOTIDE SEQUENCE</scope>
    <source>
        <strain evidence="3">P77</strain>
    </source>
</reference>
<sequence length="157" mass="17276">MIIPKKAFGLVLLLLLGTVLVLFSRTVGTSLAEYFFGPRGPVVPFTTHIVLFQFKDGTSSFAIKEITSELLALKKACVHPQTLRPYIVSISGGKDISTEKLQDGISHAFVLQFHSIEDRDYYVDEDPVHKAFKEAASSVVKKAIVVDYQNGVFTKAG</sequence>
<dbReference type="Pfam" id="PF07876">
    <property type="entry name" value="Dabb"/>
    <property type="match status" value="1"/>
</dbReference>
<dbReference type="SMART" id="SM00886">
    <property type="entry name" value="Dabb"/>
    <property type="match status" value="1"/>
</dbReference>
<dbReference type="InterPro" id="IPR013097">
    <property type="entry name" value="Dabb"/>
</dbReference>
<dbReference type="InterPro" id="IPR044662">
    <property type="entry name" value="HS1/DABB1-like"/>
</dbReference>
<dbReference type="EMBL" id="ML975292">
    <property type="protein sequence ID" value="KAF1835094.1"/>
    <property type="molecule type" value="Genomic_DNA"/>
</dbReference>
<organism evidence="3 4">
    <name type="scientific">Decorospora gaudefroyi</name>
    <dbReference type="NCBI Taxonomy" id="184978"/>
    <lineage>
        <taxon>Eukaryota</taxon>
        <taxon>Fungi</taxon>
        <taxon>Dikarya</taxon>
        <taxon>Ascomycota</taxon>
        <taxon>Pezizomycotina</taxon>
        <taxon>Dothideomycetes</taxon>
        <taxon>Pleosporomycetidae</taxon>
        <taxon>Pleosporales</taxon>
        <taxon>Pleosporineae</taxon>
        <taxon>Pleosporaceae</taxon>
        <taxon>Decorospora</taxon>
    </lineage>
</organism>
<dbReference type="AlphaFoldDB" id="A0A6A5KL37"/>
<dbReference type="OrthoDB" id="1601230at2759"/>
<feature type="domain" description="Stress-response A/B barrel" evidence="2">
    <location>
        <begin position="46"/>
        <end position="148"/>
    </location>
</feature>
<evidence type="ECO:0000313" key="3">
    <source>
        <dbReference type="EMBL" id="KAF1835094.1"/>
    </source>
</evidence>
<comment type="subunit">
    <text evidence="1">Homodimer.</text>
</comment>
<keyword evidence="4" id="KW-1185">Reference proteome</keyword>
<name>A0A6A5KL37_9PLEO</name>
<evidence type="ECO:0000259" key="2">
    <source>
        <dbReference type="PROSITE" id="PS51502"/>
    </source>
</evidence>
<dbReference type="Gene3D" id="3.30.70.100">
    <property type="match status" value="1"/>
</dbReference>
<protein>
    <submittedName>
        <fullName evidence="3">Stress responsive A/B barrel domain-containing protein</fullName>
    </submittedName>
</protein>
<dbReference type="Proteomes" id="UP000800040">
    <property type="component" value="Unassembled WGS sequence"/>
</dbReference>
<evidence type="ECO:0000256" key="1">
    <source>
        <dbReference type="ARBA" id="ARBA00011738"/>
    </source>
</evidence>
<evidence type="ECO:0000313" key="4">
    <source>
        <dbReference type="Proteomes" id="UP000800040"/>
    </source>
</evidence>
<dbReference type="PROSITE" id="PS51502">
    <property type="entry name" value="S_R_A_B_BARREL"/>
    <property type="match status" value="1"/>
</dbReference>
<dbReference type="SUPFAM" id="SSF54909">
    <property type="entry name" value="Dimeric alpha+beta barrel"/>
    <property type="match status" value="1"/>
</dbReference>